<dbReference type="GO" id="GO:0035556">
    <property type="term" value="P:intracellular signal transduction"/>
    <property type="evidence" value="ECO:0007669"/>
    <property type="project" value="InterPro"/>
</dbReference>
<evidence type="ECO:0000259" key="2">
    <source>
        <dbReference type="PROSITE" id="PS50125"/>
    </source>
</evidence>
<protein>
    <recommendedName>
        <fullName evidence="6">Adenylate/guanylate cyclase domain-containing protein</fullName>
    </recommendedName>
</protein>
<evidence type="ECO:0000259" key="3">
    <source>
        <dbReference type="PROSITE" id="PS50885"/>
    </source>
</evidence>
<dbReference type="CDD" id="cd06225">
    <property type="entry name" value="HAMP"/>
    <property type="match status" value="1"/>
</dbReference>
<dbReference type="SMART" id="SM00304">
    <property type="entry name" value="HAMP"/>
    <property type="match status" value="1"/>
</dbReference>
<dbReference type="PANTHER" id="PTHR43081">
    <property type="entry name" value="ADENYLATE CYCLASE, TERMINAL-DIFFERENTIATION SPECIFIC-RELATED"/>
    <property type="match status" value="1"/>
</dbReference>
<dbReference type="InterPro" id="IPR029787">
    <property type="entry name" value="Nucleotide_cyclase"/>
</dbReference>
<evidence type="ECO:0000313" key="5">
    <source>
        <dbReference type="Proteomes" id="UP000425960"/>
    </source>
</evidence>
<dbReference type="Gene3D" id="3.30.70.1230">
    <property type="entry name" value="Nucleotide cyclase"/>
    <property type="match status" value="1"/>
</dbReference>
<dbReference type="InterPro" id="IPR037257">
    <property type="entry name" value="T2SS_E_N_sf"/>
</dbReference>
<organism evidence="4 5">
    <name type="scientific">Desulfosarcina ovata subsp. sediminis</name>
    <dbReference type="NCBI Taxonomy" id="885957"/>
    <lineage>
        <taxon>Bacteria</taxon>
        <taxon>Pseudomonadati</taxon>
        <taxon>Thermodesulfobacteriota</taxon>
        <taxon>Desulfobacteria</taxon>
        <taxon>Desulfobacterales</taxon>
        <taxon>Desulfosarcinaceae</taxon>
        <taxon>Desulfosarcina</taxon>
    </lineage>
</organism>
<dbReference type="AlphaFoldDB" id="A0A5K7ZVF1"/>
<dbReference type="PROSITE" id="PS50885">
    <property type="entry name" value="HAMP"/>
    <property type="match status" value="1"/>
</dbReference>
<keyword evidence="1" id="KW-1133">Transmembrane helix</keyword>
<dbReference type="SUPFAM" id="SSF160246">
    <property type="entry name" value="EspE N-terminal domain-like"/>
    <property type="match status" value="1"/>
</dbReference>
<dbReference type="InterPro" id="IPR001054">
    <property type="entry name" value="A/G_cyclase"/>
</dbReference>
<sequence>MQMTPKNWFSALRHLFQRRLPEDRKLGQVLIERGILTERQLNDVLAAQRQRLVDTGQAVRLGHMITELGLAAEADVVAVINENFRISVASLSDNIRELILRRRGPLAQRLPKPAMPIWLKLCLGVLLIVIVTIVSFSYFMINRQKARLFDQTVTVGTVSLNYFVNNARIPLIQDDILSLNTLIKAATSTEGLRYAMVTDTQGLIRAHTDVGRIGTRRIAPKATASPVKHGDTTYFSFPSASGEQILNLTRDVVFQDKRLGSVHVGVSLNFIEQLVDKEIQSILMMTLGTVSFGLAIAVFIGIRFAQPIQTLVAATEAIGKGDYHYRVALNRNDELGNLATAFNQMGEELFRHSLTRQSFGKYVGAEVLEMILADPEKMWLKGHKNEATIFFADIRGFTAYSENREPELVVEMLNRYFEIATRAILDYGGYVDKFIGDAVLGVFGVPVFRKDHTERAVRAALALKTQLQASSINGNTMLSSVGIGLHTGPIVSGNIGSQDKMEYTVIGDTVNLASRLSSLAAAGEVLVTSAICEPLADRIQVEPAGVRSIKGKSEPVKTFRVTAIEQRAHVRSSR</sequence>
<dbReference type="SUPFAM" id="SSF103190">
    <property type="entry name" value="Sensory domain-like"/>
    <property type="match status" value="1"/>
</dbReference>
<feature type="transmembrane region" description="Helical" evidence="1">
    <location>
        <begin position="117"/>
        <end position="141"/>
    </location>
</feature>
<dbReference type="EMBL" id="AP021876">
    <property type="protein sequence ID" value="BBO84151.1"/>
    <property type="molecule type" value="Genomic_DNA"/>
</dbReference>
<dbReference type="SMART" id="SM00044">
    <property type="entry name" value="CYCc"/>
    <property type="match status" value="1"/>
</dbReference>
<feature type="transmembrane region" description="Helical" evidence="1">
    <location>
        <begin position="282"/>
        <end position="302"/>
    </location>
</feature>
<name>A0A5K7ZVF1_9BACT</name>
<keyword evidence="1" id="KW-0472">Membrane</keyword>
<dbReference type="PANTHER" id="PTHR43081:SF1">
    <property type="entry name" value="ADENYLATE CYCLASE, TERMINAL-DIFFERENTIATION SPECIFIC"/>
    <property type="match status" value="1"/>
</dbReference>
<dbReference type="Gene3D" id="6.10.340.10">
    <property type="match status" value="1"/>
</dbReference>
<dbReference type="InterPro" id="IPR029151">
    <property type="entry name" value="Sensor-like_sf"/>
</dbReference>
<dbReference type="GO" id="GO:0004016">
    <property type="term" value="F:adenylate cyclase activity"/>
    <property type="evidence" value="ECO:0007669"/>
    <property type="project" value="UniProtKB-ARBA"/>
</dbReference>
<dbReference type="SUPFAM" id="SSF158472">
    <property type="entry name" value="HAMP domain-like"/>
    <property type="match status" value="1"/>
</dbReference>
<dbReference type="Pfam" id="PF00211">
    <property type="entry name" value="Guanylate_cyc"/>
    <property type="match status" value="1"/>
</dbReference>
<dbReference type="Pfam" id="PF00672">
    <property type="entry name" value="HAMP"/>
    <property type="match status" value="1"/>
</dbReference>
<evidence type="ECO:0000313" key="4">
    <source>
        <dbReference type="EMBL" id="BBO84151.1"/>
    </source>
</evidence>
<dbReference type="InterPro" id="IPR003660">
    <property type="entry name" value="HAMP_dom"/>
</dbReference>
<feature type="domain" description="Guanylate cyclase" evidence="2">
    <location>
        <begin position="388"/>
        <end position="517"/>
    </location>
</feature>
<reference evidence="4 5" key="1">
    <citation type="submission" date="2019-11" db="EMBL/GenBank/DDBJ databases">
        <title>Comparative genomics of hydrocarbon-degrading Desulfosarcina strains.</title>
        <authorList>
            <person name="Watanabe M."/>
            <person name="Kojima H."/>
            <person name="Fukui M."/>
        </authorList>
    </citation>
    <scope>NUCLEOTIDE SEQUENCE [LARGE SCALE GENOMIC DNA]</scope>
    <source>
        <strain evidence="4 5">28bB2T</strain>
    </source>
</reference>
<keyword evidence="1" id="KW-0812">Transmembrane</keyword>
<gene>
    <name evidence="4" type="ORF">DSCO28_47170</name>
</gene>
<proteinExistence type="predicted"/>
<dbReference type="KEGG" id="dov:DSCO28_47170"/>
<dbReference type="GO" id="GO:0016020">
    <property type="term" value="C:membrane"/>
    <property type="evidence" value="ECO:0007669"/>
    <property type="project" value="InterPro"/>
</dbReference>
<evidence type="ECO:0008006" key="6">
    <source>
        <dbReference type="Google" id="ProtNLM"/>
    </source>
</evidence>
<dbReference type="GO" id="GO:0006171">
    <property type="term" value="P:cAMP biosynthetic process"/>
    <property type="evidence" value="ECO:0007669"/>
    <property type="project" value="TreeGrafter"/>
</dbReference>
<dbReference type="InterPro" id="IPR050697">
    <property type="entry name" value="Adenylyl/Guanylyl_Cyclase_3/4"/>
</dbReference>
<accession>A0A5K7ZVF1</accession>
<dbReference type="Proteomes" id="UP000425960">
    <property type="component" value="Chromosome"/>
</dbReference>
<dbReference type="PROSITE" id="PS50125">
    <property type="entry name" value="GUANYLATE_CYCLASE_2"/>
    <property type="match status" value="1"/>
</dbReference>
<dbReference type="SUPFAM" id="SSF55073">
    <property type="entry name" value="Nucleotide cyclase"/>
    <property type="match status" value="1"/>
</dbReference>
<feature type="domain" description="HAMP" evidence="3">
    <location>
        <begin position="302"/>
        <end position="354"/>
    </location>
</feature>
<evidence type="ECO:0000256" key="1">
    <source>
        <dbReference type="SAM" id="Phobius"/>
    </source>
</evidence>
<dbReference type="CDD" id="cd07302">
    <property type="entry name" value="CHD"/>
    <property type="match status" value="1"/>
</dbReference>